<dbReference type="Gene3D" id="3.90.1170.50">
    <property type="entry name" value="Aldehyde oxidase/xanthine dehydrogenase, a/b hammerhead"/>
    <property type="match status" value="1"/>
</dbReference>
<dbReference type="EMBL" id="CP041090">
    <property type="protein sequence ID" value="QDF41372.1"/>
    <property type="molecule type" value="Genomic_DNA"/>
</dbReference>
<evidence type="ECO:0000313" key="5">
    <source>
        <dbReference type="Proteomes" id="UP000319298"/>
    </source>
</evidence>
<evidence type="ECO:0000256" key="1">
    <source>
        <dbReference type="ARBA" id="ARBA00022505"/>
    </source>
</evidence>
<evidence type="ECO:0000313" key="4">
    <source>
        <dbReference type="EMBL" id="QDF41372.1"/>
    </source>
</evidence>
<dbReference type="InterPro" id="IPR016208">
    <property type="entry name" value="Ald_Oxase/xanthine_DH-like"/>
</dbReference>
<dbReference type="Pfam" id="PF01315">
    <property type="entry name" value="Ald_Xan_dh_C"/>
    <property type="match status" value="1"/>
</dbReference>
<gene>
    <name evidence="4" type="ORF">FJN17_29435</name>
</gene>
<dbReference type="SUPFAM" id="SSF56003">
    <property type="entry name" value="Molybdenum cofactor-binding domain"/>
    <property type="match status" value="1"/>
</dbReference>
<dbReference type="PANTHER" id="PTHR11908:SF132">
    <property type="entry name" value="ALDEHYDE OXIDASE 1-RELATED"/>
    <property type="match status" value="1"/>
</dbReference>
<protein>
    <submittedName>
        <fullName evidence="4">Xanthine dehydrogenase family protein molybdopterin-binding subunit</fullName>
    </submittedName>
</protein>
<dbReference type="SMART" id="SM01008">
    <property type="entry name" value="Ald_Xan_dh_C"/>
    <property type="match status" value="1"/>
</dbReference>
<dbReference type="Gene3D" id="3.30.365.10">
    <property type="entry name" value="Aldehyde oxidase/xanthine dehydrogenase, molybdopterin binding domain"/>
    <property type="match status" value="4"/>
</dbReference>
<dbReference type="RefSeq" id="WP_094973883.1">
    <property type="nucleotide sequence ID" value="NZ_CP029427.2"/>
</dbReference>
<dbReference type="Pfam" id="PF02738">
    <property type="entry name" value="MoCoBD_1"/>
    <property type="match status" value="1"/>
</dbReference>
<dbReference type="InterPro" id="IPR000674">
    <property type="entry name" value="Ald_Oxase/Xan_DH_a/b"/>
</dbReference>
<feature type="domain" description="Aldehyde oxidase/xanthine dehydrogenase a/b hammerhead" evidence="3">
    <location>
        <begin position="20"/>
        <end position="140"/>
    </location>
</feature>
<evidence type="ECO:0000259" key="3">
    <source>
        <dbReference type="SMART" id="SM01008"/>
    </source>
</evidence>
<dbReference type="PANTHER" id="PTHR11908">
    <property type="entry name" value="XANTHINE DEHYDROGENASE"/>
    <property type="match status" value="1"/>
</dbReference>
<organism evidence="4 5">
    <name type="scientific">Bradyrhizobium symbiodeficiens</name>
    <dbReference type="NCBI Taxonomy" id="1404367"/>
    <lineage>
        <taxon>Bacteria</taxon>
        <taxon>Pseudomonadati</taxon>
        <taxon>Pseudomonadota</taxon>
        <taxon>Alphaproteobacteria</taxon>
        <taxon>Hyphomicrobiales</taxon>
        <taxon>Nitrobacteraceae</taxon>
        <taxon>Bradyrhizobium</taxon>
    </lineage>
</organism>
<dbReference type="InterPro" id="IPR008274">
    <property type="entry name" value="AldOxase/xan_DH_MoCoBD1"/>
</dbReference>
<keyword evidence="5" id="KW-1185">Reference proteome</keyword>
<keyword evidence="2" id="KW-0560">Oxidoreductase</keyword>
<sequence>MGVEGIGARVVRKEDKRFITGKGRYVDDIKLLGMTHAHFVRSPHAHAKVKGIDSSAALKMPGVVAVLTGQQIVDDKVGNLICGWAITSKDGSPMKMGAWPAMAPETVRFVGQAVAVVIAETKNLARDAAEAVVVSYEELPAVADVHAAIKSGAPQLHPEAPGNQVYDWVIGDEGATDAAFSKAANVVKLDVTNNRLAPNAMEPRAAIADYDAAEEHFTLYTTSQNPHVARLVLSAFYNIAPEHKLRVIAPDVGGGFGSKIFIYPEEMVALWASKKVGRPVKWTGDRTEAFLTDAHGRDHVTHAEMAFDAQNKILGLKVKTYANFGAYMSLFSSSVPTYLYATLLSGQYNIPAIHAEVVGVYTNTTPVDAYRGAGRPEASYLIERLMETAARQLKVDPAQLRRSNFITQFPHQTPVIMAYDIGDFNASLDAAMKAIDYAGFPARKAKAKADGKLRGIGLSCYIEACGIAPSKAVGSLGAGVGLWESAEVRVNPVGTIEILTGSHSHGQGHETTFCQLVSERLGIPISQVSIVHGDTDKVQFGMGTYGSRSAAVGLTAILKAMEKMESKAKKIAAHALEASEADIVIENGEFKVTGTDKAIALPMVALAAYTAHNLPDGMEPGLKESAFYDPTNFTFPAGTYICELEVDSGTGKTSFVNFVAADDFGRLINPMIVEGQVHGGLVQGIGQALLEHAIYDASGQPVTASFMDYAMPRADDVPSFNLSHTTTLCPGNPLGIKGCGEAGAIGASAAVINAITDAIGTNNLEMPATPDRVWRTIHAA</sequence>
<dbReference type="Proteomes" id="UP000319298">
    <property type="component" value="Chromosome"/>
</dbReference>
<reference evidence="4 5" key="2">
    <citation type="journal article" date="2020" name="Int. J. Syst. Evol. Microbiol.">
        <title>Description and complete genome sequences of Bradyrhizobium symbiodeficiens sp. nov., a non-symbiotic bacterium associated with legumes native to Canada.</title>
        <authorList>
            <person name="Bromfield E.S.P."/>
            <person name="Cloutier S."/>
            <person name="Nguyen H.D.T."/>
        </authorList>
    </citation>
    <scope>NUCLEOTIDE SEQUENCE [LARGE SCALE GENOMIC DNA]</scope>
    <source>
        <strain evidence="4 5">65S1MB</strain>
    </source>
</reference>
<keyword evidence="1" id="KW-0500">Molybdenum</keyword>
<evidence type="ECO:0000256" key="2">
    <source>
        <dbReference type="ARBA" id="ARBA00023002"/>
    </source>
</evidence>
<accession>A0ABX5WE85</accession>
<dbReference type="InterPro" id="IPR037165">
    <property type="entry name" value="AldOxase/xan_DH_Mopterin-bd_sf"/>
</dbReference>
<proteinExistence type="predicted"/>
<dbReference type="SUPFAM" id="SSF54665">
    <property type="entry name" value="CO dehydrogenase molybdoprotein N-domain-like"/>
    <property type="match status" value="1"/>
</dbReference>
<dbReference type="InterPro" id="IPR046867">
    <property type="entry name" value="AldOxase/xan_DH_MoCoBD2"/>
</dbReference>
<dbReference type="Pfam" id="PF20256">
    <property type="entry name" value="MoCoBD_2"/>
    <property type="match status" value="1"/>
</dbReference>
<dbReference type="InterPro" id="IPR036856">
    <property type="entry name" value="Ald_Oxase/Xan_DH_a/b_sf"/>
</dbReference>
<reference evidence="5" key="1">
    <citation type="submission" date="2019-06" db="EMBL/GenBank/DDBJ databases">
        <title>Whole-Genome Sequence of Bradyrhizobium sp. 3 Strain 65S1MB.</title>
        <authorList>
            <person name="Bromfield E.S.P."/>
            <person name="Cloutier S."/>
            <person name="Nguyen H.D.T."/>
        </authorList>
    </citation>
    <scope>NUCLEOTIDE SEQUENCE [LARGE SCALE GENOMIC DNA]</scope>
    <source>
        <strain evidence="5">65S1MB</strain>
    </source>
</reference>
<name>A0ABX5WE85_9BRAD</name>